<sequence length="54" mass="5704">MTLQSLLVVLLVGGIAGWLAGPGRAGLSPIGRAAVVGLQRKEERGRVCRYATER</sequence>
<organism evidence="1 2">
    <name type="scientific">Rehaibacterium terrae</name>
    <dbReference type="NCBI Taxonomy" id="1341696"/>
    <lineage>
        <taxon>Bacteria</taxon>
        <taxon>Pseudomonadati</taxon>
        <taxon>Pseudomonadota</taxon>
        <taxon>Gammaproteobacteria</taxon>
        <taxon>Lysobacterales</taxon>
        <taxon>Lysobacteraceae</taxon>
        <taxon>Rehaibacterium</taxon>
    </lineage>
</organism>
<protein>
    <submittedName>
        <fullName evidence="1">Uncharacterized protein</fullName>
    </submittedName>
</protein>
<dbReference type="EMBL" id="JACHHX010000008">
    <property type="protein sequence ID" value="MBB5015514.1"/>
    <property type="molecule type" value="Genomic_DNA"/>
</dbReference>
<comment type="caution">
    <text evidence="1">The sequence shown here is derived from an EMBL/GenBank/DDBJ whole genome shotgun (WGS) entry which is preliminary data.</text>
</comment>
<accession>A0A7W8DEJ2</accession>
<dbReference type="RefSeq" id="WP_183948200.1">
    <property type="nucleotide sequence ID" value="NZ_JACHHX010000008.1"/>
</dbReference>
<evidence type="ECO:0000313" key="1">
    <source>
        <dbReference type="EMBL" id="MBB5015514.1"/>
    </source>
</evidence>
<evidence type="ECO:0000313" key="2">
    <source>
        <dbReference type="Proteomes" id="UP000519004"/>
    </source>
</evidence>
<gene>
    <name evidence="1" type="ORF">HNQ58_001418</name>
</gene>
<name>A0A7W8DEJ2_9GAMM</name>
<proteinExistence type="predicted"/>
<dbReference type="AlphaFoldDB" id="A0A7W8DEJ2"/>
<keyword evidence="2" id="KW-1185">Reference proteome</keyword>
<dbReference type="Proteomes" id="UP000519004">
    <property type="component" value="Unassembled WGS sequence"/>
</dbReference>
<reference evidence="1 2" key="1">
    <citation type="submission" date="2020-08" db="EMBL/GenBank/DDBJ databases">
        <title>Genomic Encyclopedia of Type Strains, Phase IV (KMG-IV): sequencing the most valuable type-strain genomes for metagenomic binning, comparative biology and taxonomic classification.</title>
        <authorList>
            <person name="Goeker M."/>
        </authorList>
    </citation>
    <scope>NUCLEOTIDE SEQUENCE [LARGE SCALE GENOMIC DNA]</scope>
    <source>
        <strain evidence="1 2">DSM 25897</strain>
    </source>
</reference>